<sequence length="47" mass="5424">MKSNQALKILRVSKSTLRNYIKSGKIKATKLPTGRYDYVEKKANLRI</sequence>
<organism evidence="2 3">
    <name type="scientific">Desulfobacter latus</name>
    <dbReference type="NCBI Taxonomy" id="2292"/>
    <lineage>
        <taxon>Bacteria</taxon>
        <taxon>Pseudomonadati</taxon>
        <taxon>Thermodesulfobacteriota</taxon>
        <taxon>Desulfobacteria</taxon>
        <taxon>Desulfobacterales</taxon>
        <taxon>Desulfobacteraceae</taxon>
        <taxon>Desulfobacter</taxon>
    </lineage>
</organism>
<evidence type="ECO:0000313" key="2">
    <source>
        <dbReference type="EMBL" id="NWH05102.1"/>
    </source>
</evidence>
<dbReference type="SUPFAM" id="SSF46955">
    <property type="entry name" value="Putative DNA-binding domain"/>
    <property type="match status" value="1"/>
</dbReference>
<keyword evidence="3" id="KW-1185">Reference proteome</keyword>
<gene>
    <name evidence="2" type="ORF">HXW94_08915</name>
</gene>
<dbReference type="InterPro" id="IPR041657">
    <property type="entry name" value="HTH_17"/>
</dbReference>
<protein>
    <submittedName>
        <fullName evidence="2">Helix-turn-helix domain-containing protein</fullName>
    </submittedName>
</protein>
<name>A0A850T6T4_9BACT</name>
<feature type="domain" description="Helix-turn-helix" evidence="1">
    <location>
        <begin position="2"/>
        <end position="35"/>
    </location>
</feature>
<evidence type="ECO:0000313" key="3">
    <source>
        <dbReference type="Proteomes" id="UP000553343"/>
    </source>
</evidence>
<comment type="caution">
    <text evidence="2">The sequence shown here is derived from an EMBL/GenBank/DDBJ whole genome shotgun (WGS) entry which is preliminary data.</text>
</comment>
<dbReference type="Pfam" id="PF12728">
    <property type="entry name" value="HTH_17"/>
    <property type="match status" value="1"/>
</dbReference>
<dbReference type="AlphaFoldDB" id="A0A850T6T4"/>
<dbReference type="RefSeq" id="WP_218576638.1">
    <property type="nucleotide sequence ID" value="NZ_JACADJ010000024.1"/>
</dbReference>
<reference evidence="2 3" key="1">
    <citation type="submission" date="2020-06" db="EMBL/GenBank/DDBJ databases">
        <title>High-quality draft genome of sulfate reducer Desulfobacter latus type strain AcrS2 isolated from marine sediment.</title>
        <authorList>
            <person name="Hoppe M."/>
            <person name="Larsen C.K."/>
            <person name="Marshall I.P.G."/>
            <person name="Schramm A."/>
            <person name="Marietou A.G."/>
        </authorList>
    </citation>
    <scope>NUCLEOTIDE SEQUENCE [LARGE SCALE GENOMIC DNA]</scope>
    <source>
        <strain evidence="2 3">AcRS2</strain>
    </source>
</reference>
<dbReference type="Proteomes" id="UP000553343">
    <property type="component" value="Unassembled WGS sequence"/>
</dbReference>
<dbReference type="InterPro" id="IPR009061">
    <property type="entry name" value="DNA-bd_dom_put_sf"/>
</dbReference>
<dbReference type="EMBL" id="JACADJ010000024">
    <property type="protein sequence ID" value="NWH05102.1"/>
    <property type="molecule type" value="Genomic_DNA"/>
</dbReference>
<dbReference type="Gene3D" id="1.10.1660.10">
    <property type="match status" value="1"/>
</dbReference>
<evidence type="ECO:0000259" key="1">
    <source>
        <dbReference type="Pfam" id="PF12728"/>
    </source>
</evidence>
<proteinExistence type="predicted"/>
<accession>A0A850T6T4</accession>